<evidence type="ECO:0000259" key="10">
    <source>
        <dbReference type="PROSITE" id="PS50054"/>
    </source>
</evidence>
<dbReference type="EC" id="3.1.3.16" evidence="3"/>
<dbReference type="GO" id="GO:0003779">
    <property type="term" value="F:actin binding"/>
    <property type="evidence" value="ECO:0007669"/>
    <property type="project" value="InterPro"/>
</dbReference>
<feature type="compositionally biased region" description="Pro residues" evidence="9">
    <location>
        <begin position="576"/>
        <end position="587"/>
    </location>
</feature>
<dbReference type="eggNOG" id="KOG1716">
    <property type="taxonomic scope" value="Eukaryota"/>
</dbReference>
<evidence type="ECO:0000313" key="13">
    <source>
        <dbReference type="Proteomes" id="UP000189705"/>
    </source>
</evidence>
<feature type="compositionally biased region" description="Pro residues" evidence="9">
    <location>
        <begin position="815"/>
        <end position="825"/>
    </location>
</feature>
<evidence type="ECO:0000256" key="8">
    <source>
        <dbReference type="ARBA" id="ARBA00048336"/>
    </source>
</evidence>
<protein>
    <recommendedName>
        <fullName evidence="3">protein-serine/threonine phosphatase</fullName>
        <ecNumber evidence="3">3.1.3.16</ecNumber>
    </recommendedName>
</protein>
<dbReference type="PROSITE" id="PS51998">
    <property type="entry name" value="DEK_C"/>
    <property type="match status" value="1"/>
</dbReference>
<dbReference type="Pfam" id="PF23040">
    <property type="entry name" value="PH_SSH1-like_1st"/>
    <property type="match status" value="1"/>
</dbReference>
<dbReference type="InterPro" id="IPR020422">
    <property type="entry name" value="TYR_PHOSPHATASE_DUAL_dom"/>
</dbReference>
<feature type="compositionally biased region" description="Low complexity" evidence="9">
    <location>
        <begin position="753"/>
        <end position="771"/>
    </location>
</feature>
<feature type="compositionally biased region" description="Basic residues" evidence="9">
    <location>
        <begin position="615"/>
        <end position="627"/>
    </location>
</feature>
<dbReference type="InterPro" id="IPR000387">
    <property type="entry name" value="Tyr_Pase_dom"/>
</dbReference>
<feature type="region of interest" description="Disordered" evidence="9">
    <location>
        <begin position="690"/>
        <end position="834"/>
    </location>
</feature>
<dbReference type="GeneID" id="102368230"/>
<evidence type="ECO:0000256" key="2">
    <source>
        <dbReference type="ARBA" id="ARBA00009580"/>
    </source>
</evidence>
<dbReference type="SUPFAM" id="SSF52799">
    <property type="entry name" value="(Phosphotyrosine protein) phosphatases II"/>
    <property type="match status" value="1"/>
</dbReference>
<name>A0A1U7SAM9_ALLSI</name>
<feature type="domain" description="DEK-C" evidence="12">
    <location>
        <begin position="209"/>
        <end position="264"/>
    </location>
</feature>
<dbReference type="InterPro" id="IPR000340">
    <property type="entry name" value="Dual-sp_phosphatase_cat-dom"/>
</dbReference>
<dbReference type="PROSITE" id="PS50054">
    <property type="entry name" value="TYR_PHOSPHATASE_DUAL"/>
    <property type="match status" value="1"/>
</dbReference>
<evidence type="ECO:0000256" key="5">
    <source>
        <dbReference type="ARBA" id="ARBA00022801"/>
    </source>
</evidence>
<sequence length="834" mass="91089">MVKGAALLLQEDEKLETVSEMSPPPEQIQNQTPGQQEQHLHLMMRLLRPEDAICLAVRLESAQPHRIRYLLVVSTEEKEGESETVLLGVDFPEEGSSSCTLGMVLPLWSDAQVFLDGDGGFSVTSGGKTRIFKPISVQTMWSVLQVLHKACNDAIQNNHFPGGSALGWAERYQCTVASEQSCINEWLAMSDLESVRPDSFCSDKPTERVVTEKMIRAKLREVMATADLESITAKEIRTELECRTNCSLAEYKEFIDNEMLLIMAQMDRPSRIFDHLYLGSEWNAANLEELQRNRVTHILNVTREIDNFFPALFTYMNVRLYDEEASQLLPHWKETFRFISDVRKQNARVLVHCKMGVSRSASTVIAYAMKEYQWTLEQAYRHVQERRPIVHPNPGFMKQLEFYQGILDASRHSSLWAQKAGDAQWEDTGDSNDASSDLSASDESPFPESPTSEEEPAKTPTYCFRPLREPPDEPAQSPQEAAAGGHAGLGAQTSTHEAEELGGSDDSGAEEVRKHLAALRSPQSPGSPRRQRINLYAIMRSISEMESHDTPSPLEGPVEGEMFAVSGIQPSRGSPPLQPDASLPPVPQSQEDPGAGAGSKVQRRQQQATMDKVGGRRGRHRGRRASRSHGQLCKQMSYRPAPGKVHTAVRHMEGPAPAALDPPRRCAPHVQHRLSVAHLIDAALVVSRTKEFEERLGAPGEEPISPAPSTWEPPPKSYGFISSRPRRMVRQASVDVDPAANGSPAPCPTPGRGSAPDSDPAPGSGPGHDSGLTPSPISECGPAPDSSPTSSLTSAGVPDSAPTCCHAPGNISVPCPDPDSGPAPCPTSDGVPTP</sequence>
<evidence type="ECO:0000256" key="7">
    <source>
        <dbReference type="ARBA" id="ARBA00023212"/>
    </source>
</evidence>
<dbReference type="InterPro" id="IPR043588">
    <property type="entry name" value="SSH-N"/>
</dbReference>
<dbReference type="Gene3D" id="1.10.10.60">
    <property type="entry name" value="Homeodomain-like"/>
    <property type="match status" value="1"/>
</dbReference>
<evidence type="ECO:0000256" key="4">
    <source>
        <dbReference type="ARBA" id="ARBA00022490"/>
    </source>
</evidence>
<dbReference type="InterPro" id="IPR029021">
    <property type="entry name" value="Prot-tyrosine_phosphatase-like"/>
</dbReference>
<evidence type="ECO:0000313" key="14">
    <source>
        <dbReference type="RefSeq" id="XP_006034233.1"/>
    </source>
</evidence>
<comment type="catalytic activity">
    <reaction evidence="8">
        <text>O-phospho-L-threonyl-[protein] + H2O = L-threonyl-[protein] + phosphate</text>
        <dbReference type="Rhea" id="RHEA:47004"/>
        <dbReference type="Rhea" id="RHEA-COMP:11060"/>
        <dbReference type="Rhea" id="RHEA-COMP:11605"/>
        <dbReference type="ChEBI" id="CHEBI:15377"/>
        <dbReference type="ChEBI" id="CHEBI:30013"/>
        <dbReference type="ChEBI" id="CHEBI:43474"/>
        <dbReference type="ChEBI" id="CHEBI:61977"/>
        <dbReference type="EC" id="3.1.3.16"/>
    </reaction>
</comment>
<comment type="subcellular location">
    <subcellularLocation>
        <location evidence="1">Cytoplasm</location>
        <location evidence="1">Cytoskeleton</location>
    </subcellularLocation>
</comment>
<proteinExistence type="inferred from homology"/>
<dbReference type="AlphaFoldDB" id="A0A1U7SAM9"/>
<evidence type="ECO:0000259" key="11">
    <source>
        <dbReference type="PROSITE" id="PS50056"/>
    </source>
</evidence>
<evidence type="ECO:0000256" key="3">
    <source>
        <dbReference type="ARBA" id="ARBA00013081"/>
    </source>
</evidence>
<dbReference type="InterPro" id="IPR014876">
    <property type="entry name" value="DEK_C"/>
</dbReference>
<feature type="compositionally biased region" description="Acidic residues" evidence="9">
    <location>
        <begin position="500"/>
        <end position="509"/>
    </location>
</feature>
<dbReference type="FunFam" id="3.90.190.10:FF:000004">
    <property type="entry name" value="Protein phosphatase Slingshot homolog 2"/>
    <property type="match status" value="1"/>
</dbReference>
<dbReference type="InterPro" id="IPR043587">
    <property type="entry name" value="Phosphatase_SSH-like"/>
</dbReference>
<dbReference type="PROSITE" id="PS00383">
    <property type="entry name" value="TYR_PHOSPHATASE_1"/>
    <property type="match status" value="1"/>
</dbReference>
<dbReference type="RefSeq" id="XP_006034233.1">
    <property type="nucleotide sequence ID" value="XM_006034171.2"/>
</dbReference>
<evidence type="ECO:0000256" key="9">
    <source>
        <dbReference type="SAM" id="MobiDB-lite"/>
    </source>
</evidence>
<keyword evidence="4" id="KW-0963">Cytoplasm</keyword>
<dbReference type="CTD" id="54961"/>
<dbReference type="PANTHER" id="PTHR45864:SF4">
    <property type="entry name" value="PROTEIN PHOSPHATASE SLINGSHOT HOMOLOG 3"/>
    <property type="match status" value="1"/>
</dbReference>
<dbReference type="InParanoid" id="A0A1U7SAM9"/>
<gene>
    <name evidence="14" type="primary">SSH3</name>
</gene>
<dbReference type="InterPro" id="IPR016130">
    <property type="entry name" value="Tyr_Pase_AS"/>
</dbReference>
<dbReference type="KEGG" id="asn:102368230"/>
<feature type="domain" description="Tyrosine-protein phosphatase" evidence="10">
    <location>
        <begin position="268"/>
        <end position="409"/>
    </location>
</feature>
<dbReference type="PANTHER" id="PTHR45864">
    <property type="entry name" value="SLINGSHOT PROTEIN PHOSPHATASE HOMOLOG"/>
    <property type="match status" value="1"/>
</dbReference>
<accession>A0A1U7SAM9</accession>
<comment type="similarity">
    <text evidence="2">Belongs to the protein-tyrosine phosphatase family.</text>
</comment>
<evidence type="ECO:0000259" key="12">
    <source>
        <dbReference type="PROSITE" id="PS51998"/>
    </source>
</evidence>
<evidence type="ECO:0000256" key="1">
    <source>
        <dbReference type="ARBA" id="ARBA00004245"/>
    </source>
</evidence>
<keyword evidence="6" id="KW-0904">Protein phosphatase</keyword>
<keyword evidence="7" id="KW-0206">Cytoskeleton</keyword>
<dbReference type="GO" id="GO:0030837">
    <property type="term" value="P:negative regulation of actin filament polymerization"/>
    <property type="evidence" value="ECO:0007669"/>
    <property type="project" value="InterPro"/>
</dbReference>
<evidence type="ECO:0000256" key="6">
    <source>
        <dbReference type="ARBA" id="ARBA00022912"/>
    </source>
</evidence>
<dbReference type="OrthoDB" id="5779068at2759"/>
<dbReference type="SMART" id="SM00195">
    <property type="entry name" value="DSPc"/>
    <property type="match status" value="1"/>
</dbReference>
<dbReference type="GO" id="GO:0005856">
    <property type="term" value="C:cytoskeleton"/>
    <property type="evidence" value="ECO:0007669"/>
    <property type="project" value="UniProtKB-SubCell"/>
</dbReference>
<dbReference type="Gene3D" id="3.90.190.10">
    <property type="entry name" value="Protein tyrosine phosphatase superfamily"/>
    <property type="match status" value="1"/>
</dbReference>
<dbReference type="CDD" id="cd14571">
    <property type="entry name" value="DSP_slingshot_3"/>
    <property type="match status" value="1"/>
</dbReference>
<dbReference type="Pfam" id="PF00782">
    <property type="entry name" value="DSPc"/>
    <property type="match status" value="1"/>
</dbReference>
<dbReference type="SUPFAM" id="SSF109715">
    <property type="entry name" value="DEK C-terminal domain"/>
    <property type="match status" value="1"/>
</dbReference>
<dbReference type="GO" id="GO:0004722">
    <property type="term" value="F:protein serine/threonine phosphatase activity"/>
    <property type="evidence" value="ECO:0007669"/>
    <property type="project" value="UniProtKB-EC"/>
</dbReference>
<reference evidence="14" key="1">
    <citation type="submission" date="2025-08" db="UniProtKB">
        <authorList>
            <consortium name="RefSeq"/>
        </authorList>
    </citation>
    <scope>IDENTIFICATION</scope>
</reference>
<keyword evidence="5" id="KW-0378">Hydrolase</keyword>
<feature type="domain" description="Tyrosine specific protein phosphatases" evidence="11">
    <location>
        <begin position="333"/>
        <end position="388"/>
    </location>
</feature>
<dbReference type="Pfam" id="PF08766">
    <property type="entry name" value="DEK_C"/>
    <property type="match status" value="1"/>
</dbReference>
<feature type="compositionally biased region" description="Low complexity" evidence="9">
    <location>
        <begin position="431"/>
        <end position="450"/>
    </location>
</feature>
<dbReference type="PROSITE" id="PS50056">
    <property type="entry name" value="TYR_PHOSPHATASE_2"/>
    <property type="match status" value="1"/>
</dbReference>
<feature type="region of interest" description="Disordered" evidence="9">
    <location>
        <begin position="418"/>
        <end position="639"/>
    </location>
</feature>
<keyword evidence="13" id="KW-1185">Reference proteome</keyword>
<dbReference type="Proteomes" id="UP000189705">
    <property type="component" value="Unplaced"/>
</dbReference>
<dbReference type="STRING" id="38654.A0A1U7SAM9"/>
<organism evidence="13 14">
    <name type="scientific">Alligator sinensis</name>
    <name type="common">Chinese alligator</name>
    <dbReference type="NCBI Taxonomy" id="38654"/>
    <lineage>
        <taxon>Eukaryota</taxon>
        <taxon>Metazoa</taxon>
        <taxon>Chordata</taxon>
        <taxon>Craniata</taxon>
        <taxon>Vertebrata</taxon>
        <taxon>Euteleostomi</taxon>
        <taxon>Archelosauria</taxon>
        <taxon>Archosauria</taxon>
        <taxon>Crocodylia</taxon>
        <taxon>Alligatoridae</taxon>
        <taxon>Alligatorinae</taxon>
        <taxon>Alligator</taxon>
    </lineage>
</organism>